<evidence type="ECO:0000256" key="3">
    <source>
        <dbReference type="ARBA" id="ARBA00023163"/>
    </source>
</evidence>
<dbReference type="PRINTS" id="PR00455">
    <property type="entry name" value="HTHTETR"/>
</dbReference>
<evidence type="ECO:0000256" key="1">
    <source>
        <dbReference type="ARBA" id="ARBA00023015"/>
    </source>
</evidence>
<dbReference type="InterPro" id="IPR001647">
    <property type="entry name" value="HTH_TetR"/>
</dbReference>
<dbReference type="PANTHER" id="PTHR30055">
    <property type="entry name" value="HTH-TYPE TRANSCRIPTIONAL REGULATOR RUTR"/>
    <property type="match status" value="1"/>
</dbReference>
<proteinExistence type="predicted"/>
<dbReference type="InterPro" id="IPR050109">
    <property type="entry name" value="HTH-type_TetR-like_transc_reg"/>
</dbReference>
<dbReference type="SUPFAM" id="SSF46689">
    <property type="entry name" value="Homeodomain-like"/>
    <property type="match status" value="1"/>
</dbReference>
<evidence type="ECO:0000256" key="2">
    <source>
        <dbReference type="ARBA" id="ARBA00023125"/>
    </source>
</evidence>
<organism evidence="6 7">
    <name type="scientific">Nocardia yunnanensis</name>
    <dbReference type="NCBI Taxonomy" id="2382165"/>
    <lineage>
        <taxon>Bacteria</taxon>
        <taxon>Bacillati</taxon>
        <taxon>Actinomycetota</taxon>
        <taxon>Actinomycetes</taxon>
        <taxon>Mycobacteriales</taxon>
        <taxon>Nocardiaceae</taxon>
        <taxon>Nocardia</taxon>
    </lineage>
</organism>
<dbReference type="EMBL" id="CP032568">
    <property type="protein sequence ID" value="AYF76970.1"/>
    <property type="molecule type" value="Genomic_DNA"/>
</dbReference>
<dbReference type="Pfam" id="PF00440">
    <property type="entry name" value="TetR_N"/>
    <property type="match status" value="1"/>
</dbReference>
<name>A0A386ZHV6_9NOCA</name>
<keyword evidence="7" id="KW-1185">Reference proteome</keyword>
<keyword evidence="1" id="KW-0805">Transcription regulation</keyword>
<dbReference type="InterPro" id="IPR009057">
    <property type="entry name" value="Homeodomain-like_sf"/>
</dbReference>
<dbReference type="Proteomes" id="UP000267164">
    <property type="component" value="Chromosome"/>
</dbReference>
<keyword evidence="2 4" id="KW-0238">DNA-binding</keyword>
<gene>
    <name evidence="6" type="ORF">D7D52_27760</name>
</gene>
<feature type="domain" description="HTH tetR-type" evidence="5">
    <location>
        <begin position="23"/>
        <end position="83"/>
    </location>
</feature>
<dbReference type="PROSITE" id="PS01081">
    <property type="entry name" value="HTH_TETR_1"/>
    <property type="match status" value="1"/>
</dbReference>
<dbReference type="OrthoDB" id="3787664at2"/>
<dbReference type="KEGG" id="nyu:D7D52_27760"/>
<feature type="DNA-binding region" description="H-T-H motif" evidence="4">
    <location>
        <begin position="46"/>
        <end position="65"/>
    </location>
</feature>
<keyword evidence="3" id="KW-0804">Transcription</keyword>
<evidence type="ECO:0000259" key="5">
    <source>
        <dbReference type="PROSITE" id="PS50977"/>
    </source>
</evidence>
<evidence type="ECO:0000256" key="4">
    <source>
        <dbReference type="PROSITE-ProRule" id="PRU00335"/>
    </source>
</evidence>
<dbReference type="InterPro" id="IPR023772">
    <property type="entry name" value="DNA-bd_HTH_TetR-type_CS"/>
</dbReference>
<dbReference type="GO" id="GO:0000976">
    <property type="term" value="F:transcription cis-regulatory region binding"/>
    <property type="evidence" value="ECO:0007669"/>
    <property type="project" value="TreeGrafter"/>
</dbReference>
<reference evidence="6 7" key="1">
    <citation type="submission" date="2018-09" db="EMBL/GenBank/DDBJ databases">
        <title>Nocardia yunnanensis sp. nov., an actinomycete isolated from a soil sample.</title>
        <authorList>
            <person name="Zhang J."/>
        </authorList>
    </citation>
    <scope>NUCLEOTIDE SEQUENCE [LARGE SCALE GENOMIC DNA]</scope>
    <source>
        <strain evidence="6 7">CFHS0054</strain>
    </source>
</reference>
<dbReference type="Gene3D" id="1.10.10.60">
    <property type="entry name" value="Homeodomain-like"/>
    <property type="match status" value="1"/>
</dbReference>
<protein>
    <submittedName>
        <fullName evidence="6">TetR family transcriptional regulator</fullName>
    </submittedName>
</protein>
<evidence type="ECO:0000313" key="7">
    <source>
        <dbReference type="Proteomes" id="UP000267164"/>
    </source>
</evidence>
<accession>A0A386ZHV6</accession>
<dbReference type="GO" id="GO:0003700">
    <property type="term" value="F:DNA-binding transcription factor activity"/>
    <property type="evidence" value="ECO:0007669"/>
    <property type="project" value="TreeGrafter"/>
</dbReference>
<evidence type="ECO:0000313" key="6">
    <source>
        <dbReference type="EMBL" id="AYF76970.1"/>
    </source>
</evidence>
<sequence length="206" mass="22688">MGGSLTVVAAEGSETGLRARKRRRTQDTITDCALRLFEEKGYDAVTVEEIADAADVAPRTFYRYFPAKEDVVLGNPDGRAATLAVLSHRHPGETDSEFVARAMLAALTAGDPERTARSYRLIQSVPSLQARMFRLMWGGDQEQFVDALLDGTERTRDAELRARVTAHAVTDTLRVAVTWWLQGNQTGTLAQACRKALSYLAETVAR</sequence>
<dbReference type="AlphaFoldDB" id="A0A386ZHV6"/>
<dbReference type="PANTHER" id="PTHR30055:SF238">
    <property type="entry name" value="MYCOFACTOCIN BIOSYNTHESIS TRANSCRIPTIONAL REGULATOR MFTR-RELATED"/>
    <property type="match status" value="1"/>
</dbReference>
<dbReference type="PROSITE" id="PS50977">
    <property type="entry name" value="HTH_TETR_2"/>
    <property type="match status" value="1"/>
</dbReference>
<dbReference type="Gene3D" id="1.10.357.10">
    <property type="entry name" value="Tetracycline Repressor, domain 2"/>
    <property type="match status" value="1"/>
</dbReference>